<dbReference type="Proteomes" id="UP000267535">
    <property type="component" value="Unassembled WGS sequence"/>
</dbReference>
<dbReference type="GO" id="GO:0008381">
    <property type="term" value="F:mechanosensitive monoatomic ion channel activity"/>
    <property type="evidence" value="ECO:0007669"/>
    <property type="project" value="UniProtKB-ARBA"/>
</dbReference>
<dbReference type="SUPFAM" id="SSF50182">
    <property type="entry name" value="Sm-like ribonucleoproteins"/>
    <property type="match status" value="1"/>
</dbReference>
<dbReference type="PANTHER" id="PTHR30347:SF1">
    <property type="entry name" value="MECHANOSENSITIVE CHANNEL MSCK"/>
    <property type="match status" value="1"/>
</dbReference>
<evidence type="ECO:0000259" key="10">
    <source>
        <dbReference type="Pfam" id="PF00924"/>
    </source>
</evidence>
<dbReference type="RefSeq" id="WP_124927684.1">
    <property type="nucleotide sequence ID" value="NZ_BMOH01000002.1"/>
</dbReference>
<keyword evidence="3" id="KW-1003">Cell membrane</keyword>
<dbReference type="GO" id="GO:0005886">
    <property type="term" value="C:plasma membrane"/>
    <property type="evidence" value="ECO:0007669"/>
    <property type="project" value="UniProtKB-SubCell"/>
</dbReference>
<evidence type="ECO:0000259" key="13">
    <source>
        <dbReference type="Pfam" id="PF21082"/>
    </source>
</evidence>
<organism evidence="15 16">
    <name type="scientific">Amphritea balenae</name>
    <dbReference type="NCBI Taxonomy" id="452629"/>
    <lineage>
        <taxon>Bacteria</taxon>
        <taxon>Pseudomonadati</taxon>
        <taxon>Pseudomonadota</taxon>
        <taxon>Gammaproteobacteria</taxon>
        <taxon>Oceanospirillales</taxon>
        <taxon>Oceanospirillaceae</taxon>
        <taxon>Amphritea</taxon>
    </lineage>
</organism>
<dbReference type="InterPro" id="IPR049278">
    <property type="entry name" value="MS_channel_C"/>
</dbReference>
<feature type="domain" description="Mechanosensitive ion channel inner membrane" evidence="11">
    <location>
        <begin position="463"/>
        <end position="786"/>
    </location>
</feature>
<evidence type="ECO:0000256" key="1">
    <source>
        <dbReference type="ARBA" id="ARBA00004651"/>
    </source>
</evidence>
<dbReference type="SUPFAM" id="SSF82689">
    <property type="entry name" value="Mechanosensitive channel protein MscS (YggB), C-terminal domain"/>
    <property type="match status" value="1"/>
</dbReference>
<keyword evidence="7" id="KW-0175">Coiled coil</keyword>
<evidence type="ECO:0000256" key="4">
    <source>
        <dbReference type="ARBA" id="ARBA00022692"/>
    </source>
</evidence>
<accession>A0A3P1SJI7</accession>
<feature type="domain" description="Mechanosensitive ion channel MscS porin" evidence="12">
    <location>
        <begin position="40"/>
        <end position="255"/>
    </location>
</feature>
<dbReference type="Pfam" id="PF21082">
    <property type="entry name" value="MS_channel_3rd"/>
    <property type="match status" value="1"/>
</dbReference>
<dbReference type="InterPro" id="IPR023408">
    <property type="entry name" value="MscS_beta-dom_sf"/>
</dbReference>
<dbReference type="InterPro" id="IPR024393">
    <property type="entry name" value="MscS_porin"/>
</dbReference>
<feature type="transmembrane region" description="Helical" evidence="9">
    <location>
        <begin position="678"/>
        <end position="697"/>
    </location>
</feature>
<name>A0A3P1SJI7_9GAMM</name>
<evidence type="ECO:0000259" key="14">
    <source>
        <dbReference type="Pfam" id="PF21088"/>
    </source>
</evidence>
<protein>
    <recommendedName>
        <fullName evidence="17">Mechanosensitive ion channel inner membrane domain-containing protein</fullName>
    </recommendedName>
</protein>
<dbReference type="SUPFAM" id="SSF82861">
    <property type="entry name" value="Mechanosensitive channel protein MscS (YggB), transmembrane region"/>
    <property type="match status" value="1"/>
</dbReference>
<feature type="transmembrane region" description="Helical" evidence="9">
    <location>
        <begin position="753"/>
        <end position="774"/>
    </location>
</feature>
<gene>
    <name evidence="15" type="ORF">EHS89_18625</name>
</gene>
<dbReference type="Pfam" id="PF00924">
    <property type="entry name" value="MS_channel_2nd"/>
    <property type="match status" value="1"/>
</dbReference>
<feature type="transmembrane region" description="Helical" evidence="9">
    <location>
        <begin position="874"/>
        <end position="902"/>
    </location>
</feature>
<feature type="compositionally biased region" description="Polar residues" evidence="8">
    <location>
        <begin position="143"/>
        <end position="162"/>
    </location>
</feature>
<evidence type="ECO:0000256" key="2">
    <source>
        <dbReference type="ARBA" id="ARBA00008017"/>
    </source>
</evidence>
<dbReference type="AlphaFoldDB" id="A0A3P1SJI7"/>
<comment type="similarity">
    <text evidence="2">Belongs to the MscS (TC 1.A.23) family.</text>
</comment>
<evidence type="ECO:0000256" key="9">
    <source>
        <dbReference type="SAM" id="Phobius"/>
    </source>
</evidence>
<evidence type="ECO:0000259" key="12">
    <source>
        <dbReference type="Pfam" id="PF12795"/>
    </source>
</evidence>
<dbReference type="InterPro" id="IPR006685">
    <property type="entry name" value="MscS_channel_2nd"/>
</dbReference>
<feature type="region of interest" description="Disordered" evidence="8">
    <location>
        <begin position="140"/>
        <end position="162"/>
    </location>
</feature>
<keyword evidence="4 9" id="KW-0812">Transmembrane</keyword>
<keyword evidence="16" id="KW-1185">Reference proteome</keyword>
<dbReference type="InterPro" id="IPR006686">
    <property type="entry name" value="MscS_channel_CS"/>
</dbReference>
<proteinExistence type="inferred from homology"/>
<feature type="transmembrane region" description="Helical" evidence="9">
    <location>
        <begin position="539"/>
        <end position="557"/>
    </location>
</feature>
<keyword evidence="6 9" id="KW-0472">Membrane</keyword>
<dbReference type="PROSITE" id="PS01246">
    <property type="entry name" value="UPF0003"/>
    <property type="match status" value="1"/>
</dbReference>
<feature type="coiled-coil region" evidence="7">
    <location>
        <begin position="47"/>
        <end position="74"/>
    </location>
</feature>
<dbReference type="EMBL" id="RQXV01000013">
    <property type="protein sequence ID" value="RRC97226.1"/>
    <property type="molecule type" value="Genomic_DNA"/>
</dbReference>
<dbReference type="Gene3D" id="1.10.287.1260">
    <property type="match status" value="1"/>
</dbReference>
<feature type="domain" description="Mechanosensitive ion channel MscS" evidence="10">
    <location>
        <begin position="890"/>
        <end position="955"/>
    </location>
</feature>
<evidence type="ECO:0000256" key="7">
    <source>
        <dbReference type="SAM" id="Coils"/>
    </source>
</evidence>
<feature type="transmembrane region" description="Helical" evidence="9">
    <location>
        <begin position="459"/>
        <end position="480"/>
    </location>
</feature>
<feature type="transmembrane region" description="Helical" evidence="9">
    <location>
        <begin position="652"/>
        <end position="672"/>
    </location>
</feature>
<dbReference type="PANTHER" id="PTHR30347">
    <property type="entry name" value="POTASSIUM CHANNEL RELATED"/>
    <property type="match status" value="1"/>
</dbReference>
<dbReference type="Gene3D" id="3.30.70.100">
    <property type="match status" value="1"/>
</dbReference>
<evidence type="ECO:0000256" key="8">
    <source>
        <dbReference type="SAM" id="MobiDB-lite"/>
    </source>
</evidence>
<dbReference type="Pfam" id="PF12794">
    <property type="entry name" value="MscS_TM"/>
    <property type="match status" value="1"/>
</dbReference>
<dbReference type="InterPro" id="IPR011014">
    <property type="entry name" value="MscS_channel_TM-2"/>
</dbReference>
<dbReference type="Pfam" id="PF12795">
    <property type="entry name" value="MscS_porin"/>
    <property type="match status" value="1"/>
</dbReference>
<feature type="transmembrane region" description="Helical" evidence="9">
    <location>
        <begin position="506"/>
        <end position="527"/>
    </location>
</feature>
<dbReference type="InterPro" id="IPR049142">
    <property type="entry name" value="MS_channel_1st"/>
</dbReference>
<feature type="transmembrane region" description="Helical" evidence="9">
    <location>
        <begin position="578"/>
        <end position="599"/>
    </location>
</feature>
<dbReference type="OrthoDB" id="9799209at2"/>
<feature type="transmembrane region" description="Helical" evidence="9">
    <location>
        <begin position="611"/>
        <end position="631"/>
    </location>
</feature>
<dbReference type="InterPro" id="IPR025692">
    <property type="entry name" value="MscS_IM_dom1"/>
</dbReference>
<reference evidence="15 16" key="1">
    <citation type="submission" date="2018-11" db="EMBL/GenBank/DDBJ databases">
        <title>The draft genome sequence of Amphritea balenae JAMM 1525T.</title>
        <authorList>
            <person name="Fang Z."/>
            <person name="Zhang Y."/>
            <person name="Han X."/>
        </authorList>
    </citation>
    <scope>NUCLEOTIDE SEQUENCE [LARGE SCALE GENOMIC DNA]</scope>
    <source>
        <strain evidence="15 16">JAMM 1525</strain>
    </source>
</reference>
<sequence>MRLLLPLLLLLLLSPILRADLETELQRVQSQIDQFDPDISNPVKETYQQALQHLQQAQQHKRQADKLRQQIEQQPGLLKKTKTIAKQPLKPLPDISRLPATELEQVLVQNKAELINLQKQQDELQQQLQSSDQKLLDMREQQADLQQKLSSGPPTTDFSPDNGRQQARILLEQSRFREQQTQLEVVELEILALPGSRELAELEQRLTRLSIDQYQQWINSSEQQLQQQNRAALEKTLSELQPAISSATDHPLLQQAIIRNQAVSEQLRSTLTNREQTLQQRKALEQQLLLIKQSYRAIQLQLELSIGYLGSEIRHHIQQLSKPLNTETTRNQLNRLRLSQLNLNQRDSEPSSDSKAPLSADQQQQLQQLEQDLLNLTTELRTAQQQQINELSLLLSVQEQANDQIESSRALFNKHLLWLPSSLPVSSSWFSDLIAGTAELYQQLPEIVHRQWQVLMPRMAWPLILCLLVLLPAILLRSYLIARQPHWCQQLGNVSSDNIKHSLKPLLYVPICVIPLPLLLYLTGLAFATSDPYPELRNLFYITAFLSWLYLSLRAWMQTPYGLLLGQFEMPEQLISTLYHRIRVLFWTNMPLIMLLFIFDAVDSEQVRAGPGRLVLILLTIGFTLFWLSLWRSGPMLLQSSNQPRIWSNIRGWIGLITVFNLCMIGLILWGYMLSASILIGLLFILVCIGILVYLLFQLGQRWLLIEERKLHFARVKARRAEIVSAREEQKDEPLLKEDFVDLKTISAQGTMLLKTAIAVIFISLLWLTLGWTLPTLEILDTVTLWSTTSQGSEGEVIDSISLKQMLFAFTALIITLIAARNLPGLLELLILNYLPLAQGTSFAISTLLKYCLIITGLISFLNFLGLEWGKLQWLIAALGVGLGFGLQEIVANFVSGLIILFEKPVRIGDTVTIGGVTGTVSRIQIRATTITDWDRKEVIIPNKTFITDQLVNWSLTDAITRVIINVGVAYGSDTDQVRQLLLQAAESSSNVLKDPSPTALFLAFGASTLDFELRAHVNSMDNRSQTIDELHTAIDNLFRTNQIEIAFPQLDLNLKGDKPAAE</sequence>
<dbReference type="InterPro" id="IPR010920">
    <property type="entry name" value="LSM_dom_sf"/>
</dbReference>
<feature type="coiled-coil region" evidence="7">
    <location>
        <begin position="359"/>
        <end position="386"/>
    </location>
</feature>
<dbReference type="InterPro" id="IPR052702">
    <property type="entry name" value="MscS-like_channel"/>
</dbReference>
<comment type="subcellular location">
    <subcellularLocation>
        <location evidence="1">Cell membrane</location>
        <topology evidence="1">Multi-pass membrane protein</topology>
    </subcellularLocation>
</comment>
<dbReference type="Pfam" id="PF21088">
    <property type="entry name" value="MS_channel_1st"/>
    <property type="match status" value="1"/>
</dbReference>
<dbReference type="Gene3D" id="2.30.30.60">
    <property type="match status" value="1"/>
</dbReference>
<evidence type="ECO:0000313" key="15">
    <source>
        <dbReference type="EMBL" id="RRC97226.1"/>
    </source>
</evidence>
<evidence type="ECO:0008006" key="17">
    <source>
        <dbReference type="Google" id="ProtNLM"/>
    </source>
</evidence>
<dbReference type="GO" id="GO:0009992">
    <property type="term" value="P:intracellular water homeostasis"/>
    <property type="evidence" value="ECO:0007669"/>
    <property type="project" value="TreeGrafter"/>
</dbReference>
<evidence type="ECO:0000259" key="11">
    <source>
        <dbReference type="Pfam" id="PF12794"/>
    </source>
</evidence>
<feature type="transmembrane region" description="Helical" evidence="9">
    <location>
        <begin position="807"/>
        <end position="831"/>
    </location>
</feature>
<keyword evidence="5 9" id="KW-1133">Transmembrane helix</keyword>
<evidence type="ECO:0000256" key="5">
    <source>
        <dbReference type="ARBA" id="ARBA00022989"/>
    </source>
</evidence>
<evidence type="ECO:0000256" key="3">
    <source>
        <dbReference type="ARBA" id="ARBA00022475"/>
    </source>
</evidence>
<comment type="caution">
    <text evidence="15">The sequence shown here is derived from an EMBL/GenBank/DDBJ whole genome shotgun (WGS) entry which is preliminary data.</text>
</comment>
<evidence type="ECO:0000313" key="16">
    <source>
        <dbReference type="Proteomes" id="UP000267535"/>
    </source>
</evidence>
<dbReference type="FunFam" id="2.30.30.60:FF:000001">
    <property type="entry name" value="MscS Mechanosensitive ion channel"/>
    <property type="match status" value="1"/>
</dbReference>
<feature type="domain" description="Mechanosensitive ion channel transmembrane helices 2/3" evidence="14">
    <location>
        <begin position="847"/>
        <end position="888"/>
    </location>
</feature>
<dbReference type="InterPro" id="IPR011066">
    <property type="entry name" value="MscS_channel_C_sf"/>
</dbReference>
<feature type="transmembrane region" description="Helical" evidence="9">
    <location>
        <begin position="843"/>
        <end position="862"/>
    </location>
</feature>
<evidence type="ECO:0000256" key="6">
    <source>
        <dbReference type="ARBA" id="ARBA00023136"/>
    </source>
</evidence>
<feature type="domain" description="Mechanosensitive ion channel MscS C-terminal" evidence="13">
    <location>
        <begin position="964"/>
        <end position="1046"/>
    </location>
</feature>